<protein>
    <submittedName>
        <fullName evidence="8">YihY/virulence factor BrkB family protein</fullName>
    </submittedName>
</protein>
<evidence type="ECO:0000256" key="6">
    <source>
        <dbReference type="SAM" id="MobiDB-lite"/>
    </source>
</evidence>
<dbReference type="RefSeq" id="WP_308454125.1">
    <property type="nucleotide sequence ID" value="NZ_JAJEQR010000033.1"/>
</dbReference>
<proteinExistence type="predicted"/>
<dbReference type="EMBL" id="JAJEQR010000033">
    <property type="protein sequence ID" value="MCC2231605.1"/>
    <property type="molecule type" value="Genomic_DNA"/>
</dbReference>
<gene>
    <name evidence="8" type="ORF">LKD81_11455</name>
</gene>
<keyword evidence="2" id="KW-1003">Cell membrane</keyword>
<keyword evidence="3 7" id="KW-0812">Transmembrane</keyword>
<dbReference type="NCBIfam" id="TIGR00765">
    <property type="entry name" value="yihY_not_rbn"/>
    <property type="match status" value="1"/>
</dbReference>
<dbReference type="InterPro" id="IPR017039">
    <property type="entry name" value="Virul_fac_BrkB"/>
</dbReference>
<dbReference type="AlphaFoldDB" id="A0AAE3ED27"/>
<dbReference type="PIRSF" id="PIRSF035875">
    <property type="entry name" value="RNase_BN"/>
    <property type="match status" value="1"/>
</dbReference>
<evidence type="ECO:0000313" key="8">
    <source>
        <dbReference type="EMBL" id="MCC2231605.1"/>
    </source>
</evidence>
<name>A0AAE3ED27_9FIRM</name>
<sequence length="299" mass="33639">MKKIRQLIFSIARRFSEDKVTVYGAQASFFLMVSLGPFSIALAAMIQFFLPGNQWETLQAVLEYVPEQVSQVARIGINEIFTSSAPSIISISIILAIWSASKGVLSLERCMHAIYRYDERHNYLFVRLRSMFYTLVLLIAIVFALAFLVFGNTIQAILAKHFPVFARLSVLIVALRALISICILIFAFSAIYEVLTGKKRRFTDVLPGVLFATIGWVLFSVIYAYYIANFSNYTVIYGALGAFTLFMLWMYFCILILLIGAEINVFLENHHSFFRSSTPSSRGTPRAPSKDSSESSSGD</sequence>
<feature type="transmembrane region" description="Helical" evidence="7">
    <location>
        <begin position="88"/>
        <end position="107"/>
    </location>
</feature>
<accession>A0AAE3ED27</accession>
<evidence type="ECO:0000256" key="5">
    <source>
        <dbReference type="ARBA" id="ARBA00023136"/>
    </source>
</evidence>
<evidence type="ECO:0000256" key="4">
    <source>
        <dbReference type="ARBA" id="ARBA00022989"/>
    </source>
</evidence>
<dbReference type="Pfam" id="PF03631">
    <property type="entry name" value="Virul_fac_BrkB"/>
    <property type="match status" value="1"/>
</dbReference>
<feature type="transmembrane region" description="Helical" evidence="7">
    <location>
        <begin position="234"/>
        <end position="267"/>
    </location>
</feature>
<feature type="transmembrane region" description="Helical" evidence="7">
    <location>
        <begin position="128"/>
        <end position="150"/>
    </location>
</feature>
<evidence type="ECO:0000313" key="9">
    <source>
        <dbReference type="Proteomes" id="UP001198182"/>
    </source>
</evidence>
<organism evidence="8 9">
    <name type="scientific">Hominifimenecus microfluidus</name>
    <dbReference type="NCBI Taxonomy" id="2885348"/>
    <lineage>
        <taxon>Bacteria</taxon>
        <taxon>Bacillati</taxon>
        <taxon>Bacillota</taxon>
        <taxon>Clostridia</taxon>
        <taxon>Lachnospirales</taxon>
        <taxon>Lachnospiraceae</taxon>
        <taxon>Hominifimenecus</taxon>
    </lineage>
</organism>
<feature type="transmembrane region" description="Helical" evidence="7">
    <location>
        <begin position="20"/>
        <end position="50"/>
    </location>
</feature>
<feature type="compositionally biased region" description="Low complexity" evidence="6">
    <location>
        <begin position="274"/>
        <end position="287"/>
    </location>
</feature>
<feature type="transmembrane region" description="Helical" evidence="7">
    <location>
        <begin position="204"/>
        <end position="228"/>
    </location>
</feature>
<evidence type="ECO:0000256" key="2">
    <source>
        <dbReference type="ARBA" id="ARBA00022475"/>
    </source>
</evidence>
<evidence type="ECO:0000256" key="3">
    <source>
        <dbReference type="ARBA" id="ARBA00022692"/>
    </source>
</evidence>
<comment type="subcellular location">
    <subcellularLocation>
        <location evidence="1">Cell membrane</location>
        <topology evidence="1">Multi-pass membrane protein</topology>
    </subcellularLocation>
</comment>
<keyword evidence="4 7" id="KW-1133">Transmembrane helix</keyword>
<dbReference type="PANTHER" id="PTHR30213">
    <property type="entry name" value="INNER MEMBRANE PROTEIN YHJD"/>
    <property type="match status" value="1"/>
</dbReference>
<dbReference type="GO" id="GO:0005886">
    <property type="term" value="C:plasma membrane"/>
    <property type="evidence" value="ECO:0007669"/>
    <property type="project" value="UniProtKB-SubCell"/>
</dbReference>
<dbReference type="PANTHER" id="PTHR30213:SF0">
    <property type="entry name" value="UPF0761 MEMBRANE PROTEIN YIHY"/>
    <property type="match status" value="1"/>
</dbReference>
<evidence type="ECO:0000256" key="7">
    <source>
        <dbReference type="SAM" id="Phobius"/>
    </source>
</evidence>
<evidence type="ECO:0000256" key="1">
    <source>
        <dbReference type="ARBA" id="ARBA00004651"/>
    </source>
</evidence>
<reference evidence="8" key="1">
    <citation type="submission" date="2021-10" db="EMBL/GenBank/DDBJ databases">
        <title>Anaerobic single-cell dispensing facilitates the cultivation of human gut bacteria.</title>
        <authorList>
            <person name="Afrizal A."/>
        </authorList>
    </citation>
    <scope>NUCLEOTIDE SEQUENCE</scope>
    <source>
        <strain evidence="8">CLA-AA-H215</strain>
    </source>
</reference>
<feature type="region of interest" description="Disordered" evidence="6">
    <location>
        <begin position="274"/>
        <end position="299"/>
    </location>
</feature>
<comment type="caution">
    <text evidence="8">The sequence shown here is derived from an EMBL/GenBank/DDBJ whole genome shotgun (WGS) entry which is preliminary data.</text>
</comment>
<feature type="transmembrane region" description="Helical" evidence="7">
    <location>
        <begin position="170"/>
        <end position="192"/>
    </location>
</feature>
<keyword evidence="5 7" id="KW-0472">Membrane</keyword>
<dbReference type="Proteomes" id="UP001198182">
    <property type="component" value="Unassembled WGS sequence"/>
</dbReference>
<keyword evidence="9" id="KW-1185">Reference proteome</keyword>